<dbReference type="GO" id="GO:0009697">
    <property type="term" value="P:salicylic acid biosynthetic process"/>
    <property type="evidence" value="ECO:0007669"/>
    <property type="project" value="TreeGrafter"/>
</dbReference>
<evidence type="ECO:0000313" key="8">
    <source>
        <dbReference type="Proteomes" id="UP000325003"/>
    </source>
</evidence>
<gene>
    <name evidence="7" type="ORF">F0U44_11300</name>
</gene>
<dbReference type="EMBL" id="VUJV01000003">
    <property type="protein sequence ID" value="KAA1419041.1"/>
    <property type="molecule type" value="Genomic_DNA"/>
</dbReference>
<dbReference type="InterPro" id="IPR015890">
    <property type="entry name" value="Chorismate_C"/>
</dbReference>
<accession>A0A5B1LE87</accession>
<organism evidence="7 8">
    <name type="scientific">Nocardioides humilatus</name>
    <dbReference type="NCBI Taxonomy" id="2607660"/>
    <lineage>
        <taxon>Bacteria</taxon>
        <taxon>Bacillati</taxon>
        <taxon>Actinomycetota</taxon>
        <taxon>Actinomycetes</taxon>
        <taxon>Propionibacteriales</taxon>
        <taxon>Nocardioidaceae</taxon>
        <taxon>Nocardioides</taxon>
    </lineage>
</organism>
<dbReference type="PANTHER" id="PTHR42839:SF2">
    <property type="entry name" value="ISOCHORISMATE SYNTHASE ENTC"/>
    <property type="match status" value="1"/>
</dbReference>
<sequence>MAVPERRASRRTIDGMSLPSRPLLFASGEDAYVADRVIRSWTTEDGADAAWASEVIAALPAGERAIGALSFAAGAPGILHQVVGSERPLVGPETTPRERKYEVYEFPTAEAYADMVRAVLDKIAAGVVRKVVIGRCLDVISDPPLEPAEIIDRLLETRPGRYVFSVPLTESLVDGPLLVGASPELLVSRHGDQIACTPLAGSVPRSADPDEDARRATALQASDKDLAEHAFVVDAIVHALKEVCVDVEPPTGPTMLATDTVWHLASPITARLEDPATGPSALHLAQMLHPTPAVGGVPAAAAAEAIADLEGDLRDYFAGCVGWVDGSGDGVFAITIRAAVIDGARMRLFAGAGIVAGSDPDSEVRETGAKLATMTKVAGLS</sequence>
<reference evidence="7 8" key="1">
    <citation type="submission" date="2019-09" db="EMBL/GenBank/DDBJ databases">
        <title>Nocardioides panacisoli sp. nov., isolated from the soil of a ginseng field.</title>
        <authorList>
            <person name="Cho C."/>
        </authorList>
    </citation>
    <scope>NUCLEOTIDE SEQUENCE [LARGE SCALE GENOMIC DNA]</scope>
    <source>
        <strain evidence="7 8">BN130099</strain>
    </source>
</reference>
<dbReference type="GO" id="GO:0008909">
    <property type="term" value="F:isochorismate synthase activity"/>
    <property type="evidence" value="ECO:0007669"/>
    <property type="project" value="UniProtKB-EC"/>
</dbReference>
<dbReference type="InterPro" id="IPR005801">
    <property type="entry name" value="ADC_synthase"/>
</dbReference>
<feature type="domain" description="Chorismate-utilising enzyme C-terminal" evidence="6">
    <location>
        <begin position="109"/>
        <end position="370"/>
    </location>
</feature>
<keyword evidence="4 7" id="KW-0413">Isomerase</keyword>
<evidence type="ECO:0000313" key="7">
    <source>
        <dbReference type="EMBL" id="KAA1419041.1"/>
    </source>
</evidence>
<dbReference type="InterPro" id="IPR004561">
    <property type="entry name" value="IsoChor_synthase"/>
</dbReference>
<protein>
    <recommendedName>
        <fullName evidence="3">isochorismate synthase</fullName>
        <ecNumber evidence="3">5.4.4.2</ecNumber>
    </recommendedName>
    <alternativeName>
        <fullName evidence="5">Isochorismate mutase</fullName>
    </alternativeName>
</protein>
<dbReference type="Gene3D" id="3.60.120.10">
    <property type="entry name" value="Anthranilate synthase"/>
    <property type="match status" value="1"/>
</dbReference>
<proteinExistence type="inferred from homology"/>
<keyword evidence="8" id="KW-1185">Reference proteome</keyword>
<reference evidence="7 8" key="2">
    <citation type="submission" date="2019-09" db="EMBL/GenBank/DDBJ databases">
        <authorList>
            <person name="Jin C."/>
        </authorList>
    </citation>
    <scope>NUCLEOTIDE SEQUENCE [LARGE SCALE GENOMIC DNA]</scope>
    <source>
        <strain evidence="7 8">BN130099</strain>
    </source>
</reference>
<dbReference type="NCBIfam" id="TIGR00543">
    <property type="entry name" value="isochor_syn"/>
    <property type="match status" value="1"/>
</dbReference>
<evidence type="ECO:0000256" key="2">
    <source>
        <dbReference type="ARBA" id="ARBA00005297"/>
    </source>
</evidence>
<comment type="caution">
    <text evidence="7">The sequence shown here is derived from an EMBL/GenBank/DDBJ whole genome shotgun (WGS) entry which is preliminary data.</text>
</comment>
<comment type="catalytic activity">
    <reaction evidence="1">
        <text>chorismate = isochorismate</text>
        <dbReference type="Rhea" id="RHEA:18985"/>
        <dbReference type="ChEBI" id="CHEBI:29748"/>
        <dbReference type="ChEBI" id="CHEBI:29780"/>
        <dbReference type="EC" id="5.4.4.2"/>
    </reaction>
</comment>
<evidence type="ECO:0000256" key="1">
    <source>
        <dbReference type="ARBA" id="ARBA00000799"/>
    </source>
</evidence>
<dbReference type="SUPFAM" id="SSF56322">
    <property type="entry name" value="ADC synthase"/>
    <property type="match status" value="1"/>
</dbReference>
<evidence type="ECO:0000256" key="5">
    <source>
        <dbReference type="ARBA" id="ARBA00041564"/>
    </source>
</evidence>
<dbReference type="AlphaFoldDB" id="A0A5B1LE87"/>
<dbReference type="Proteomes" id="UP000325003">
    <property type="component" value="Unassembled WGS sequence"/>
</dbReference>
<dbReference type="Pfam" id="PF00425">
    <property type="entry name" value="Chorismate_bind"/>
    <property type="match status" value="1"/>
</dbReference>
<dbReference type="PANTHER" id="PTHR42839">
    <property type="entry name" value="ISOCHORISMATE SYNTHASE ENTC"/>
    <property type="match status" value="1"/>
</dbReference>
<evidence type="ECO:0000256" key="3">
    <source>
        <dbReference type="ARBA" id="ARBA00012824"/>
    </source>
</evidence>
<evidence type="ECO:0000256" key="4">
    <source>
        <dbReference type="ARBA" id="ARBA00023235"/>
    </source>
</evidence>
<evidence type="ECO:0000259" key="6">
    <source>
        <dbReference type="Pfam" id="PF00425"/>
    </source>
</evidence>
<name>A0A5B1LE87_9ACTN</name>
<dbReference type="EC" id="5.4.4.2" evidence="3"/>
<comment type="similarity">
    <text evidence="2">Belongs to the isochorismate synthase family.</text>
</comment>